<keyword evidence="2" id="KW-1185">Reference proteome</keyword>
<protein>
    <submittedName>
        <fullName evidence="1">Uncharacterized protein</fullName>
    </submittedName>
</protein>
<dbReference type="Proteomes" id="UP001241537">
    <property type="component" value="Unassembled WGS sequence"/>
</dbReference>
<evidence type="ECO:0000313" key="1">
    <source>
        <dbReference type="EMBL" id="MDQ0153001.1"/>
    </source>
</evidence>
<sequence length="69" mass="7999">MVGRQNSKVIAKPFSACISIKPSLIDNIVITITLLYIFGKHRVSKSRIKNFTHRNYKIVREIIPFREVV</sequence>
<proteinExistence type="predicted"/>
<evidence type="ECO:0000313" key="2">
    <source>
        <dbReference type="Proteomes" id="UP001241537"/>
    </source>
</evidence>
<dbReference type="AlphaFoldDB" id="A0AAE3VAZ2"/>
<name>A0AAE3VAZ2_9FIRM</name>
<organism evidence="1 2">
    <name type="scientific">Moryella indoligenes</name>
    <dbReference type="NCBI Taxonomy" id="371674"/>
    <lineage>
        <taxon>Bacteria</taxon>
        <taxon>Bacillati</taxon>
        <taxon>Bacillota</taxon>
        <taxon>Clostridia</taxon>
        <taxon>Lachnospirales</taxon>
        <taxon>Lachnospiraceae</taxon>
        <taxon>Moryella</taxon>
    </lineage>
</organism>
<reference evidence="1" key="1">
    <citation type="submission" date="2023-07" db="EMBL/GenBank/DDBJ databases">
        <title>Genomic Encyclopedia of Type Strains, Phase IV (KMG-IV): sequencing the most valuable type-strain genomes for metagenomic binning, comparative biology and taxonomic classification.</title>
        <authorList>
            <person name="Goeker M."/>
        </authorList>
    </citation>
    <scope>NUCLEOTIDE SEQUENCE</scope>
    <source>
        <strain evidence="1">DSM 19659</strain>
    </source>
</reference>
<gene>
    <name evidence="1" type="ORF">J2S20_001707</name>
</gene>
<accession>A0AAE3VAZ2</accession>
<dbReference type="EMBL" id="JAUSTO010000010">
    <property type="protein sequence ID" value="MDQ0153001.1"/>
    <property type="molecule type" value="Genomic_DNA"/>
</dbReference>
<comment type="caution">
    <text evidence="1">The sequence shown here is derived from an EMBL/GenBank/DDBJ whole genome shotgun (WGS) entry which is preliminary data.</text>
</comment>